<proteinExistence type="predicted"/>
<reference evidence="5" key="1">
    <citation type="submission" date="2016-03" db="EMBL/GenBank/DDBJ databases">
        <title>Complete genome sequence of the type strain Actinoalloteichus hymeniacidonis DSM 45092.</title>
        <authorList>
            <person name="Schaffert L."/>
            <person name="Albersmeier A."/>
            <person name="Winkler A."/>
            <person name="Kalinowski J."/>
            <person name="Zotchev S."/>
            <person name="Ruckert C."/>
        </authorList>
    </citation>
    <scope>NUCLEOTIDE SEQUENCE [LARGE SCALE GENOMIC DNA]</scope>
    <source>
        <strain evidence="5">HPA177(T) (DSM 45092(T))</strain>
    </source>
</reference>
<evidence type="ECO:0000259" key="3">
    <source>
        <dbReference type="Pfam" id="PF25547"/>
    </source>
</evidence>
<dbReference type="RefSeq" id="WP_069847049.1">
    <property type="nucleotide sequence ID" value="NZ_CP014859.1"/>
</dbReference>
<feature type="compositionally biased region" description="Pro residues" evidence="1">
    <location>
        <begin position="454"/>
        <end position="463"/>
    </location>
</feature>
<dbReference type="KEGG" id="ahm:TL08_05460"/>
<accession>A0AAC9MX61</accession>
<feature type="region of interest" description="Disordered" evidence="1">
    <location>
        <begin position="316"/>
        <end position="545"/>
    </location>
</feature>
<evidence type="ECO:0000256" key="2">
    <source>
        <dbReference type="SAM" id="Phobius"/>
    </source>
</evidence>
<keyword evidence="2" id="KW-1133">Transmembrane helix</keyword>
<keyword evidence="2" id="KW-0812">Transmembrane</keyword>
<name>A0AAC9MX61_9PSEU</name>
<sequence>MTLTMPQGLQDLASVVVGADFPEGDEDALRRLADAWTACAEEVQGVIGDTDAAAADALSTMIGETADSFQKYAEGITTGDEAPLVQLQNLCAQLGEACDNVALEIEYAKGSIIAALVILFAQIAAMLALAVVTFGASTAGIPIAQAATQGVLRAAWAILQQVIIGIIKQLPMQLALNIGINLGVDAAIQVGQIAEGHRTEWDTDKTGAAALSGVAGGLGGAIGGGVFGGVTKGIGGKFGDVLAAGGKGAYGINVGSGIGGGAAGGVIGASLNNEFQGDDQTDQSLISGAVGGAIGGLGGGIKGIKGDLDNAAGGNAWTEWDGAPPLDTDVTSLVGPDSSSGNQSGGGSGGSNAWVEWDGAPPIDSDFSNGGGDRPGGGSNGSNSWVEWDGAPPIDSDFSNGGGDRSGGGGNMSDSDVLNSGPAWESEIRPGGGQPISMPNDLDGGTSAWQTETSPPPTPPLTTPPGFDSSAPEWASEVRPTPSDGLGNPQTEGPARWQDVGEDVANFMADYPPHMVQSNEDSPYEGEENKAETGNFEGRLNPPDL</sequence>
<feature type="transmembrane region" description="Helical" evidence="2">
    <location>
        <begin position="112"/>
        <end position="136"/>
    </location>
</feature>
<feature type="compositionally biased region" description="Gly residues" evidence="1">
    <location>
        <begin position="400"/>
        <end position="411"/>
    </location>
</feature>
<evidence type="ECO:0000313" key="4">
    <source>
        <dbReference type="EMBL" id="AOS61919.1"/>
    </source>
</evidence>
<organism evidence="4 5">
    <name type="scientific">Actinoalloteichus hymeniacidonis</name>
    <dbReference type="NCBI Taxonomy" id="340345"/>
    <lineage>
        <taxon>Bacteria</taxon>
        <taxon>Bacillati</taxon>
        <taxon>Actinomycetota</taxon>
        <taxon>Actinomycetes</taxon>
        <taxon>Pseudonocardiales</taxon>
        <taxon>Pseudonocardiaceae</taxon>
        <taxon>Actinoalloteichus</taxon>
    </lineage>
</organism>
<dbReference type="Pfam" id="PF25547">
    <property type="entry name" value="WXG100_2"/>
    <property type="match status" value="1"/>
</dbReference>
<evidence type="ECO:0000256" key="1">
    <source>
        <dbReference type="SAM" id="MobiDB-lite"/>
    </source>
</evidence>
<evidence type="ECO:0000313" key="5">
    <source>
        <dbReference type="Proteomes" id="UP000095210"/>
    </source>
</evidence>
<keyword evidence="5" id="KW-1185">Reference proteome</keyword>
<gene>
    <name evidence="4" type="ORF">TL08_05460</name>
</gene>
<dbReference type="AlphaFoldDB" id="A0AAC9MX61"/>
<keyword evidence="2" id="KW-0472">Membrane</keyword>
<feature type="domain" description="Outer membrane channel protein CpnT-like N-terminal" evidence="3">
    <location>
        <begin position="6"/>
        <end position="148"/>
    </location>
</feature>
<feature type="compositionally biased region" description="Gly residues" evidence="1">
    <location>
        <begin position="369"/>
        <end position="380"/>
    </location>
</feature>
<dbReference type="Proteomes" id="UP000095210">
    <property type="component" value="Chromosome"/>
</dbReference>
<dbReference type="InterPro" id="IPR057746">
    <property type="entry name" value="CpnT-like_N"/>
</dbReference>
<protein>
    <recommendedName>
        <fullName evidence="3">Outer membrane channel protein CpnT-like N-terminal domain-containing protein</fullName>
    </recommendedName>
</protein>
<dbReference type="EMBL" id="CP014859">
    <property type="protein sequence ID" value="AOS61919.1"/>
    <property type="molecule type" value="Genomic_DNA"/>
</dbReference>